<gene>
    <name evidence="2" type="ORF">E1091_03425</name>
</gene>
<evidence type="ECO:0000256" key="1">
    <source>
        <dbReference type="SAM" id="MobiDB-lite"/>
    </source>
</evidence>
<comment type="caution">
    <text evidence="2">The sequence shown here is derived from an EMBL/GenBank/DDBJ whole genome shotgun (WGS) entry which is preliminary data.</text>
</comment>
<proteinExistence type="predicted"/>
<keyword evidence="3" id="KW-1185">Reference proteome</keyword>
<evidence type="ECO:0000313" key="3">
    <source>
        <dbReference type="Proteomes" id="UP000295626"/>
    </source>
</evidence>
<dbReference type="Proteomes" id="UP000295626">
    <property type="component" value="Unassembled WGS sequence"/>
</dbReference>
<feature type="compositionally biased region" description="Basic and acidic residues" evidence="1">
    <location>
        <begin position="132"/>
        <end position="143"/>
    </location>
</feature>
<reference evidence="2 3" key="1">
    <citation type="submission" date="2019-02" db="EMBL/GenBank/DDBJ databases">
        <title>Draft genome sequences of novel Actinobacteria.</title>
        <authorList>
            <person name="Sahin N."/>
            <person name="Ay H."/>
            <person name="Saygin H."/>
        </authorList>
    </citation>
    <scope>NUCLEOTIDE SEQUENCE [LARGE SCALE GENOMIC DNA]</scope>
    <source>
        <strain evidence="2 3">JCM 30529</strain>
    </source>
</reference>
<sequence>MEARERKRIAEWIGQMSAVDFQEMESIMQVAKRSRIEGGTLIEVAALSRKVRARYPDAEMIRVAVEERDDPWCMGVGFYNSDGALLALEDYDMRPTWPRTCQSEVEEAWAEGGRDVWPTVEGQDEDDYPGDEGVREVRLSPRP</sequence>
<feature type="region of interest" description="Disordered" evidence="1">
    <location>
        <begin position="108"/>
        <end position="143"/>
    </location>
</feature>
<organism evidence="2 3">
    <name type="scientific">Micromonospora fluostatini</name>
    <dbReference type="NCBI Taxonomy" id="1629071"/>
    <lineage>
        <taxon>Bacteria</taxon>
        <taxon>Bacillati</taxon>
        <taxon>Actinomycetota</taxon>
        <taxon>Actinomycetes</taxon>
        <taxon>Micromonosporales</taxon>
        <taxon>Micromonosporaceae</taxon>
        <taxon>Micromonospora</taxon>
    </lineage>
</organism>
<evidence type="ECO:0000313" key="2">
    <source>
        <dbReference type="EMBL" id="TDC01130.1"/>
    </source>
</evidence>
<accession>A0ABY2DKE8</accession>
<dbReference type="EMBL" id="SMKE01000065">
    <property type="protein sequence ID" value="TDC01130.1"/>
    <property type="molecule type" value="Genomic_DNA"/>
</dbReference>
<name>A0ABY2DKE8_9ACTN</name>
<protein>
    <submittedName>
        <fullName evidence="2">Uncharacterized protein</fullName>
    </submittedName>
</protein>